<comment type="caution">
    <text evidence="1">The sequence shown here is derived from an EMBL/GenBank/DDBJ whole genome shotgun (WGS) entry which is preliminary data.</text>
</comment>
<organism evidence="1 2">
    <name type="scientific">Rhipicephalus microplus</name>
    <name type="common">Cattle tick</name>
    <name type="synonym">Boophilus microplus</name>
    <dbReference type="NCBI Taxonomy" id="6941"/>
    <lineage>
        <taxon>Eukaryota</taxon>
        <taxon>Metazoa</taxon>
        <taxon>Ecdysozoa</taxon>
        <taxon>Arthropoda</taxon>
        <taxon>Chelicerata</taxon>
        <taxon>Arachnida</taxon>
        <taxon>Acari</taxon>
        <taxon>Parasitiformes</taxon>
        <taxon>Ixodida</taxon>
        <taxon>Ixodoidea</taxon>
        <taxon>Ixodidae</taxon>
        <taxon>Rhipicephalinae</taxon>
        <taxon>Rhipicephalus</taxon>
        <taxon>Boophilus</taxon>
    </lineage>
</organism>
<dbReference type="EMBL" id="JABSTU010000004">
    <property type="protein sequence ID" value="KAH8034301.1"/>
    <property type="molecule type" value="Genomic_DNA"/>
</dbReference>
<dbReference type="Proteomes" id="UP000821866">
    <property type="component" value="Chromosome 2"/>
</dbReference>
<proteinExistence type="predicted"/>
<evidence type="ECO:0000313" key="1">
    <source>
        <dbReference type="EMBL" id="KAH8034301.1"/>
    </source>
</evidence>
<accession>A0A9J6EJK9</accession>
<reference evidence="1" key="1">
    <citation type="journal article" date="2020" name="Cell">
        <title>Large-Scale Comparative Analyses of Tick Genomes Elucidate Their Genetic Diversity and Vector Capacities.</title>
        <authorList>
            <consortium name="Tick Genome and Microbiome Consortium (TIGMIC)"/>
            <person name="Jia N."/>
            <person name="Wang J."/>
            <person name="Shi W."/>
            <person name="Du L."/>
            <person name="Sun Y."/>
            <person name="Zhan W."/>
            <person name="Jiang J.F."/>
            <person name="Wang Q."/>
            <person name="Zhang B."/>
            <person name="Ji P."/>
            <person name="Bell-Sakyi L."/>
            <person name="Cui X.M."/>
            <person name="Yuan T.T."/>
            <person name="Jiang B.G."/>
            <person name="Yang W.F."/>
            <person name="Lam T.T."/>
            <person name="Chang Q.C."/>
            <person name="Ding S.J."/>
            <person name="Wang X.J."/>
            <person name="Zhu J.G."/>
            <person name="Ruan X.D."/>
            <person name="Zhao L."/>
            <person name="Wei J.T."/>
            <person name="Ye R.Z."/>
            <person name="Que T.C."/>
            <person name="Du C.H."/>
            <person name="Zhou Y.H."/>
            <person name="Cheng J.X."/>
            <person name="Dai P.F."/>
            <person name="Guo W.B."/>
            <person name="Han X.H."/>
            <person name="Huang E.J."/>
            <person name="Li L.F."/>
            <person name="Wei W."/>
            <person name="Gao Y.C."/>
            <person name="Liu J.Z."/>
            <person name="Shao H.Z."/>
            <person name="Wang X."/>
            <person name="Wang C.C."/>
            <person name="Yang T.C."/>
            <person name="Huo Q.B."/>
            <person name="Li W."/>
            <person name="Chen H.Y."/>
            <person name="Chen S.E."/>
            <person name="Zhou L.G."/>
            <person name="Ni X.B."/>
            <person name="Tian J.H."/>
            <person name="Sheng Y."/>
            <person name="Liu T."/>
            <person name="Pan Y.S."/>
            <person name="Xia L.Y."/>
            <person name="Li J."/>
            <person name="Zhao F."/>
            <person name="Cao W.C."/>
        </authorList>
    </citation>
    <scope>NUCLEOTIDE SEQUENCE</scope>
    <source>
        <strain evidence="1">Rmic-2018</strain>
    </source>
</reference>
<sequence>MPGDDTPNSDDSTEVTAVVSAEVWNELAEFPGAVDGSTFNEFVGADDDVVITGQLQDEDYIADIVPTTSQSDSNKEIDNGPLPTFSKVISALVLVRRYCVSVEGCGLSCSDSLDNVEECVLSQAAKSLTQKKIRDYFVPQ</sequence>
<keyword evidence="2" id="KW-1185">Reference proteome</keyword>
<dbReference type="VEuPathDB" id="VectorBase:LOC119160764"/>
<name>A0A9J6EJK9_RHIMP</name>
<dbReference type="AlphaFoldDB" id="A0A9J6EJK9"/>
<reference evidence="1" key="2">
    <citation type="submission" date="2021-09" db="EMBL/GenBank/DDBJ databases">
        <authorList>
            <person name="Jia N."/>
            <person name="Wang J."/>
            <person name="Shi W."/>
            <person name="Du L."/>
            <person name="Sun Y."/>
            <person name="Zhan W."/>
            <person name="Jiang J."/>
            <person name="Wang Q."/>
            <person name="Zhang B."/>
            <person name="Ji P."/>
            <person name="Sakyi L.B."/>
            <person name="Cui X."/>
            <person name="Yuan T."/>
            <person name="Jiang B."/>
            <person name="Yang W."/>
            <person name="Lam T.T.-Y."/>
            <person name="Chang Q."/>
            <person name="Ding S."/>
            <person name="Wang X."/>
            <person name="Zhu J."/>
            <person name="Ruan X."/>
            <person name="Zhao L."/>
            <person name="Wei J."/>
            <person name="Que T."/>
            <person name="Du C."/>
            <person name="Cheng J."/>
            <person name="Dai P."/>
            <person name="Han X."/>
            <person name="Huang E."/>
            <person name="Gao Y."/>
            <person name="Liu J."/>
            <person name="Shao H."/>
            <person name="Ye R."/>
            <person name="Li L."/>
            <person name="Wei W."/>
            <person name="Wang X."/>
            <person name="Wang C."/>
            <person name="Huo Q."/>
            <person name="Li W."/>
            <person name="Guo W."/>
            <person name="Chen H."/>
            <person name="Chen S."/>
            <person name="Zhou L."/>
            <person name="Zhou L."/>
            <person name="Ni X."/>
            <person name="Tian J."/>
            <person name="Zhou Y."/>
            <person name="Sheng Y."/>
            <person name="Liu T."/>
            <person name="Pan Y."/>
            <person name="Xia L."/>
            <person name="Li J."/>
            <person name="Zhao F."/>
            <person name="Cao W."/>
        </authorList>
    </citation>
    <scope>NUCLEOTIDE SEQUENCE</scope>
    <source>
        <strain evidence="1">Rmic-2018</strain>
        <tissue evidence="1">Larvae</tissue>
    </source>
</reference>
<evidence type="ECO:0000313" key="2">
    <source>
        <dbReference type="Proteomes" id="UP000821866"/>
    </source>
</evidence>
<gene>
    <name evidence="1" type="ORF">HPB51_022754</name>
</gene>
<protein>
    <submittedName>
        <fullName evidence="1">Uncharacterized protein</fullName>
    </submittedName>
</protein>